<reference evidence="3" key="1">
    <citation type="journal article" date="2016" name="Insect Biochem. Mol. Biol.">
        <title>Multifaceted biological insights from a draft genome sequence of the tobacco hornworm moth, Manduca sexta.</title>
        <authorList>
            <person name="Kanost M.R."/>
            <person name="Arrese E.L."/>
            <person name="Cao X."/>
            <person name="Chen Y.R."/>
            <person name="Chellapilla S."/>
            <person name="Goldsmith M.R."/>
            <person name="Grosse-Wilde E."/>
            <person name="Heckel D.G."/>
            <person name="Herndon N."/>
            <person name="Jiang H."/>
            <person name="Papanicolaou A."/>
            <person name="Qu J."/>
            <person name="Soulages J.L."/>
            <person name="Vogel H."/>
            <person name="Walters J."/>
            <person name="Waterhouse R.M."/>
            <person name="Ahn S.J."/>
            <person name="Almeida F.C."/>
            <person name="An C."/>
            <person name="Aqrawi P."/>
            <person name="Bretschneider A."/>
            <person name="Bryant W.B."/>
            <person name="Bucks S."/>
            <person name="Chao H."/>
            <person name="Chevignon G."/>
            <person name="Christen J.M."/>
            <person name="Clarke D.F."/>
            <person name="Dittmer N.T."/>
            <person name="Ferguson L.C.F."/>
            <person name="Garavelou S."/>
            <person name="Gordon K.H.J."/>
            <person name="Gunaratna R.T."/>
            <person name="Han Y."/>
            <person name="Hauser F."/>
            <person name="He Y."/>
            <person name="Heidel-Fischer H."/>
            <person name="Hirsh A."/>
            <person name="Hu Y."/>
            <person name="Jiang H."/>
            <person name="Kalra D."/>
            <person name="Klinner C."/>
            <person name="Konig C."/>
            <person name="Kovar C."/>
            <person name="Kroll A.R."/>
            <person name="Kuwar S.S."/>
            <person name="Lee S.L."/>
            <person name="Lehman R."/>
            <person name="Li K."/>
            <person name="Li Z."/>
            <person name="Liang H."/>
            <person name="Lovelace S."/>
            <person name="Lu Z."/>
            <person name="Mansfield J.H."/>
            <person name="McCulloch K.J."/>
            <person name="Mathew T."/>
            <person name="Morton B."/>
            <person name="Muzny D.M."/>
            <person name="Neunemann D."/>
            <person name="Ongeri F."/>
            <person name="Pauchet Y."/>
            <person name="Pu L.L."/>
            <person name="Pyrousis I."/>
            <person name="Rao X.J."/>
            <person name="Redding A."/>
            <person name="Roesel C."/>
            <person name="Sanchez-Gracia A."/>
            <person name="Schaack S."/>
            <person name="Shukla A."/>
            <person name="Tetreau G."/>
            <person name="Wang Y."/>
            <person name="Xiong G.H."/>
            <person name="Traut W."/>
            <person name="Walsh T.K."/>
            <person name="Worley K.C."/>
            <person name="Wu D."/>
            <person name="Wu W."/>
            <person name="Wu Y.Q."/>
            <person name="Zhang X."/>
            <person name="Zou Z."/>
            <person name="Zucker H."/>
            <person name="Briscoe A.D."/>
            <person name="Burmester T."/>
            <person name="Clem R.J."/>
            <person name="Feyereisen R."/>
            <person name="Grimmelikhuijzen C.J.P."/>
            <person name="Hamodrakas S.J."/>
            <person name="Hansson B.S."/>
            <person name="Huguet E."/>
            <person name="Jermiin L.S."/>
            <person name="Lan Q."/>
            <person name="Lehman H.K."/>
            <person name="Lorenzen M."/>
            <person name="Merzendorfer H."/>
            <person name="Michalopoulos I."/>
            <person name="Morton D.B."/>
            <person name="Muthukrishnan S."/>
            <person name="Oakeshott J.G."/>
            <person name="Palmer W."/>
            <person name="Park Y."/>
            <person name="Passarelli A.L."/>
            <person name="Rozas J."/>
            <person name="Schwartz L.M."/>
            <person name="Smith W."/>
            <person name="Southgate A."/>
            <person name="Vilcinskas A."/>
            <person name="Vogt R."/>
            <person name="Wang P."/>
            <person name="Werren J."/>
            <person name="Yu X.Q."/>
            <person name="Zhou J.J."/>
            <person name="Brown S.J."/>
            <person name="Scherer S.E."/>
            <person name="Richards S."/>
            <person name="Blissard G.W."/>
        </authorList>
    </citation>
    <scope>NUCLEOTIDE SEQUENCE</scope>
</reference>
<accession>A0A921Z384</accession>
<dbReference type="PROSITE" id="PS51390">
    <property type="entry name" value="WAP"/>
    <property type="match status" value="1"/>
</dbReference>
<protein>
    <recommendedName>
        <fullName evidence="2">WAP domain-containing protein</fullName>
    </recommendedName>
</protein>
<evidence type="ECO:0000259" key="2">
    <source>
        <dbReference type="PROSITE" id="PS51390"/>
    </source>
</evidence>
<evidence type="ECO:0000256" key="1">
    <source>
        <dbReference type="SAM" id="SignalP"/>
    </source>
</evidence>
<keyword evidence="4" id="KW-1185">Reference proteome</keyword>
<dbReference type="InterPro" id="IPR036645">
    <property type="entry name" value="Elafin-like_sf"/>
</dbReference>
<evidence type="ECO:0000313" key="4">
    <source>
        <dbReference type="Proteomes" id="UP000791440"/>
    </source>
</evidence>
<sequence length="71" mass="7459">MSRCFLVFVALIVVMAGCSEGADLLNKPGQCPREVGPGSCDNMCTNDSSCPGIQKCCRNPCGFTCANPINL</sequence>
<feature type="domain" description="WAP" evidence="2">
    <location>
        <begin position="24"/>
        <end position="69"/>
    </location>
</feature>
<dbReference type="Proteomes" id="UP000791440">
    <property type="component" value="Unassembled WGS sequence"/>
</dbReference>
<feature type="signal peptide" evidence="1">
    <location>
        <begin position="1"/>
        <end position="21"/>
    </location>
</feature>
<dbReference type="InterPro" id="IPR008197">
    <property type="entry name" value="WAP_dom"/>
</dbReference>
<dbReference type="PRINTS" id="PR00003">
    <property type="entry name" value="4DISULPHCORE"/>
</dbReference>
<name>A0A921Z384_MANSE</name>
<dbReference type="Pfam" id="PF00095">
    <property type="entry name" value="WAP"/>
    <property type="match status" value="1"/>
</dbReference>
<dbReference type="GO" id="GO:0005615">
    <property type="term" value="C:extracellular space"/>
    <property type="evidence" value="ECO:0007669"/>
    <property type="project" value="TreeGrafter"/>
</dbReference>
<feature type="chain" id="PRO_5038324446" description="WAP domain-containing protein" evidence="1">
    <location>
        <begin position="22"/>
        <end position="71"/>
    </location>
</feature>
<dbReference type="PROSITE" id="PS51257">
    <property type="entry name" value="PROKAR_LIPOPROTEIN"/>
    <property type="match status" value="1"/>
</dbReference>
<dbReference type="SMART" id="SM00217">
    <property type="entry name" value="WAP"/>
    <property type="match status" value="1"/>
</dbReference>
<dbReference type="Gene3D" id="4.10.75.10">
    <property type="entry name" value="Elafin-like"/>
    <property type="match status" value="1"/>
</dbReference>
<dbReference type="InterPro" id="IPR050514">
    <property type="entry name" value="WAP_four-disulfide_core"/>
</dbReference>
<dbReference type="GO" id="GO:0004867">
    <property type="term" value="F:serine-type endopeptidase inhibitor activity"/>
    <property type="evidence" value="ECO:0007669"/>
    <property type="project" value="TreeGrafter"/>
</dbReference>
<organism evidence="3 4">
    <name type="scientific">Manduca sexta</name>
    <name type="common">Tobacco hawkmoth</name>
    <name type="synonym">Tobacco hornworm</name>
    <dbReference type="NCBI Taxonomy" id="7130"/>
    <lineage>
        <taxon>Eukaryota</taxon>
        <taxon>Metazoa</taxon>
        <taxon>Ecdysozoa</taxon>
        <taxon>Arthropoda</taxon>
        <taxon>Hexapoda</taxon>
        <taxon>Insecta</taxon>
        <taxon>Pterygota</taxon>
        <taxon>Neoptera</taxon>
        <taxon>Endopterygota</taxon>
        <taxon>Lepidoptera</taxon>
        <taxon>Glossata</taxon>
        <taxon>Ditrysia</taxon>
        <taxon>Bombycoidea</taxon>
        <taxon>Sphingidae</taxon>
        <taxon>Sphinginae</taxon>
        <taxon>Sphingini</taxon>
        <taxon>Manduca</taxon>
    </lineage>
</organism>
<dbReference type="AlphaFoldDB" id="A0A921Z384"/>
<reference evidence="3" key="2">
    <citation type="submission" date="2020-12" db="EMBL/GenBank/DDBJ databases">
        <authorList>
            <person name="Kanost M."/>
        </authorList>
    </citation>
    <scope>NUCLEOTIDE SEQUENCE</scope>
</reference>
<dbReference type="PANTHER" id="PTHR19441:SF95">
    <property type="entry name" value="PERLWAPIN ISOFORM X1"/>
    <property type="match status" value="1"/>
</dbReference>
<comment type="caution">
    <text evidence="3">The sequence shown here is derived from an EMBL/GenBank/DDBJ whole genome shotgun (WGS) entry which is preliminary data.</text>
</comment>
<dbReference type="EMBL" id="JH668383">
    <property type="protein sequence ID" value="KAG6450115.1"/>
    <property type="molecule type" value="Genomic_DNA"/>
</dbReference>
<keyword evidence="1" id="KW-0732">Signal</keyword>
<proteinExistence type="predicted"/>
<evidence type="ECO:0000313" key="3">
    <source>
        <dbReference type="EMBL" id="KAG6450116.1"/>
    </source>
</evidence>
<dbReference type="PANTHER" id="PTHR19441">
    <property type="entry name" value="WHEY ACDIC PROTEIN WAP"/>
    <property type="match status" value="1"/>
</dbReference>
<gene>
    <name evidence="3" type="ORF">O3G_MSEX006392</name>
</gene>
<dbReference type="EMBL" id="JH668383">
    <property type="protein sequence ID" value="KAG6450116.1"/>
    <property type="molecule type" value="Genomic_DNA"/>
</dbReference>